<sequence length="262" mass="31406">IIYTKLKNELATDERFTDKLDDCGKLMYFCLLLLAGLKENRIPDDPNYIKRVLNLHEKPEIIREKLDIILKVYKKTVSEINKIQEWVDKFKLINDPPFNEFLLFVLFNNSEFDWRTKFNVDLKESPLFSSSNNDIFPFYQRSLSNRYYHLNNGLIKTIYAFKYLLNQPIIDFFKDSYERIEDDVILLDLVIVLCNIPKNVFYAYLPNEDIVYSPENLEPIKNVVIDNLKIEYRKSNLFKKYPNKFISHIIHRRIKNIMARLV</sequence>
<organism evidence="1">
    <name type="scientific">marine sediment metagenome</name>
    <dbReference type="NCBI Taxonomy" id="412755"/>
    <lineage>
        <taxon>unclassified sequences</taxon>
        <taxon>metagenomes</taxon>
        <taxon>ecological metagenomes</taxon>
    </lineage>
</organism>
<name>A0A0F8ZM76_9ZZZZ</name>
<reference evidence="1" key="1">
    <citation type="journal article" date="2015" name="Nature">
        <title>Complex archaea that bridge the gap between prokaryotes and eukaryotes.</title>
        <authorList>
            <person name="Spang A."/>
            <person name="Saw J.H."/>
            <person name="Jorgensen S.L."/>
            <person name="Zaremba-Niedzwiedzka K."/>
            <person name="Martijn J."/>
            <person name="Lind A.E."/>
            <person name="van Eijk R."/>
            <person name="Schleper C."/>
            <person name="Guy L."/>
            <person name="Ettema T.J."/>
        </authorList>
    </citation>
    <scope>NUCLEOTIDE SEQUENCE</scope>
</reference>
<dbReference type="EMBL" id="LAZR01047144">
    <property type="protein sequence ID" value="KKK94907.1"/>
    <property type="molecule type" value="Genomic_DNA"/>
</dbReference>
<feature type="non-terminal residue" evidence="1">
    <location>
        <position position="1"/>
    </location>
</feature>
<gene>
    <name evidence="1" type="ORF">LCGC14_2678140</name>
</gene>
<proteinExistence type="predicted"/>
<protein>
    <submittedName>
        <fullName evidence="1">Uncharacterized protein</fullName>
    </submittedName>
</protein>
<accession>A0A0F8ZM76</accession>
<evidence type="ECO:0000313" key="1">
    <source>
        <dbReference type="EMBL" id="KKK94907.1"/>
    </source>
</evidence>
<dbReference type="AlphaFoldDB" id="A0A0F8ZM76"/>
<comment type="caution">
    <text evidence="1">The sequence shown here is derived from an EMBL/GenBank/DDBJ whole genome shotgun (WGS) entry which is preliminary data.</text>
</comment>